<evidence type="ECO:0000256" key="1">
    <source>
        <dbReference type="SAM" id="SignalP"/>
    </source>
</evidence>
<keyword evidence="1" id="KW-0732">Signal</keyword>
<reference evidence="2" key="2">
    <citation type="submission" date="2020-09" db="EMBL/GenBank/DDBJ databases">
        <authorList>
            <person name="Sun Q."/>
            <person name="Ohkuma M."/>
        </authorList>
    </citation>
    <scope>NUCLEOTIDE SEQUENCE</scope>
    <source>
        <strain evidence="2">JCM 3276</strain>
    </source>
</reference>
<feature type="signal peptide" evidence="1">
    <location>
        <begin position="1"/>
        <end position="21"/>
    </location>
</feature>
<protein>
    <submittedName>
        <fullName evidence="2">Uncharacterized protein</fullName>
    </submittedName>
</protein>
<name>A0A918LEK4_9PSEU</name>
<sequence length="225" mass="23327">MRHWGWVLVLMLGLASCTANAGTEPARQTGVAHWSGTTYAAKSRATELGSAGYTARGDFSFQVDGDGNVTGHAVVVYQPSADFGILNQKIGIARSMGSAVAGTLGLPGIIPNAAIQTVVGVTVAWPDPLPTRHGPIKGSLAAGVLSLEWATEQNAELPATVSLVYLNRSEVLSTTPLSLGTPWPESAAVADSGGQLMAVSSANKQTTEDGVVITDAWTWTARRTV</sequence>
<gene>
    <name evidence="2" type="ORF">GCM10010171_32790</name>
</gene>
<proteinExistence type="predicted"/>
<dbReference type="Proteomes" id="UP000660680">
    <property type="component" value="Unassembled WGS sequence"/>
</dbReference>
<organism evidence="2 3">
    <name type="scientific">Actinokineospora fastidiosa</name>
    <dbReference type="NCBI Taxonomy" id="1816"/>
    <lineage>
        <taxon>Bacteria</taxon>
        <taxon>Bacillati</taxon>
        <taxon>Actinomycetota</taxon>
        <taxon>Actinomycetes</taxon>
        <taxon>Pseudonocardiales</taxon>
        <taxon>Pseudonocardiaceae</taxon>
        <taxon>Actinokineospora</taxon>
    </lineage>
</organism>
<dbReference type="AlphaFoldDB" id="A0A918LEK4"/>
<feature type="chain" id="PRO_5037517648" evidence="1">
    <location>
        <begin position="22"/>
        <end position="225"/>
    </location>
</feature>
<accession>A0A918LEK4</accession>
<comment type="caution">
    <text evidence="2">The sequence shown here is derived from an EMBL/GenBank/DDBJ whole genome shotgun (WGS) entry which is preliminary data.</text>
</comment>
<dbReference type="PROSITE" id="PS51257">
    <property type="entry name" value="PROKAR_LIPOPROTEIN"/>
    <property type="match status" value="1"/>
</dbReference>
<evidence type="ECO:0000313" key="2">
    <source>
        <dbReference type="EMBL" id="GGS35633.1"/>
    </source>
</evidence>
<keyword evidence="3" id="KW-1185">Reference proteome</keyword>
<dbReference type="EMBL" id="BMRB01000002">
    <property type="protein sequence ID" value="GGS35633.1"/>
    <property type="molecule type" value="Genomic_DNA"/>
</dbReference>
<evidence type="ECO:0000313" key="3">
    <source>
        <dbReference type="Proteomes" id="UP000660680"/>
    </source>
</evidence>
<reference evidence="2" key="1">
    <citation type="journal article" date="2014" name="Int. J. Syst. Evol. Microbiol.">
        <title>Complete genome sequence of Corynebacterium casei LMG S-19264T (=DSM 44701T), isolated from a smear-ripened cheese.</title>
        <authorList>
            <consortium name="US DOE Joint Genome Institute (JGI-PGF)"/>
            <person name="Walter F."/>
            <person name="Albersmeier A."/>
            <person name="Kalinowski J."/>
            <person name="Ruckert C."/>
        </authorList>
    </citation>
    <scope>NUCLEOTIDE SEQUENCE</scope>
    <source>
        <strain evidence="2">JCM 3276</strain>
    </source>
</reference>